<dbReference type="Pfam" id="PF00753">
    <property type="entry name" value="Lactamase_B"/>
    <property type="match status" value="1"/>
</dbReference>
<protein>
    <recommendedName>
        <fullName evidence="6">Metallo-beta-lactamase domain-containing protein</fullName>
    </recommendedName>
</protein>
<gene>
    <name evidence="7" type="ORF">METZ01_LOCUS164986</name>
</gene>
<evidence type="ECO:0000256" key="2">
    <source>
        <dbReference type="ARBA" id="ARBA00007749"/>
    </source>
</evidence>
<dbReference type="GO" id="GO:0016787">
    <property type="term" value="F:hydrolase activity"/>
    <property type="evidence" value="ECO:0007669"/>
    <property type="project" value="UniProtKB-KW"/>
</dbReference>
<keyword evidence="3" id="KW-0479">Metal-binding</keyword>
<name>A0A382BFS7_9ZZZZ</name>
<dbReference type="PANTHER" id="PTHR42978:SF7">
    <property type="entry name" value="METALLO-HYDROLASE RV2300C-RELATED"/>
    <property type="match status" value="1"/>
</dbReference>
<evidence type="ECO:0000259" key="6">
    <source>
        <dbReference type="SMART" id="SM00849"/>
    </source>
</evidence>
<comment type="cofactor">
    <cofactor evidence="1">
        <name>Zn(2+)</name>
        <dbReference type="ChEBI" id="CHEBI:29105"/>
    </cofactor>
</comment>
<keyword evidence="5" id="KW-0862">Zinc</keyword>
<organism evidence="7">
    <name type="scientific">marine metagenome</name>
    <dbReference type="NCBI Taxonomy" id="408172"/>
    <lineage>
        <taxon>unclassified sequences</taxon>
        <taxon>metagenomes</taxon>
        <taxon>ecological metagenomes</taxon>
    </lineage>
</organism>
<proteinExistence type="inferred from homology"/>
<keyword evidence="4" id="KW-0378">Hydrolase</keyword>
<evidence type="ECO:0000256" key="4">
    <source>
        <dbReference type="ARBA" id="ARBA00022801"/>
    </source>
</evidence>
<evidence type="ECO:0000256" key="3">
    <source>
        <dbReference type="ARBA" id="ARBA00022723"/>
    </source>
</evidence>
<evidence type="ECO:0000256" key="1">
    <source>
        <dbReference type="ARBA" id="ARBA00001947"/>
    </source>
</evidence>
<evidence type="ECO:0000313" key="7">
    <source>
        <dbReference type="EMBL" id="SVB12132.1"/>
    </source>
</evidence>
<dbReference type="PANTHER" id="PTHR42978">
    <property type="entry name" value="QUORUM-QUENCHING LACTONASE YTNP-RELATED-RELATED"/>
    <property type="match status" value="1"/>
</dbReference>
<dbReference type="AlphaFoldDB" id="A0A382BFS7"/>
<sequence length="275" mass="31866">MTREETYEIHALRFACRKERTRQENFLEPVDDHDSPMPIDYYVWLIRNVNRTVVVDTGFSHEEGRRRERSINRLPCEMLSGLGIDASKVEDVIITHMHYDHAGTLGDFPCARFHIQESEMCFVTGPWMLDDGERFAYSANHIAEMIQCLFAKRVVFHRQDGEVAPGITLHRMQGHTMGMQSVRVRTPRGWVLLASDASHYYEHWLKRIPFSICWSREDLLSSYELFEKLAESEDHVIPGHDPLVKNLYPHSSTDLGPEAVRLDLNPSRPVKGLFS</sequence>
<feature type="domain" description="Metallo-beta-lactamase" evidence="6">
    <location>
        <begin position="40"/>
        <end position="240"/>
    </location>
</feature>
<dbReference type="InterPro" id="IPR051013">
    <property type="entry name" value="MBL_superfamily_lactonases"/>
</dbReference>
<dbReference type="InterPro" id="IPR001279">
    <property type="entry name" value="Metallo-B-lactamas"/>
</dbReference>
<dbReference type="SUPFAM" id="SSF56281">
    <property type="entry name" value="Metallo-hydrolase/oxidoreductase"/>
    <property type="match status" value="1"/>
</dbReference>
<dbReference type="GO" id="GO:0046872">
    <property type="term" value="F:metal ion binding"/>
    <property type="evidence" value="ECO:0007669"/>
    <property type="project" value="UniProtKB-KW"/>
</dbReference>
<dbReference type="Gene3D" id="3.60.15.10">
    <property type="entry name" value="Ribonuclease Z/Hydroxyacylglutathione hydrolase-like"/>
    <property type="match status" value="1"/>
</dbReference>
<dbReference type="EMBL" id="UINC01029431">
    <property type="protein sequence ID" value="SVB12132.1"/>
    <property type="molecule type" value="Genomic_DNA"/>
</dbReference>
<dbReference type="CDD" id="cd07729">
    <property type="entry name" value="AHL_lactonase_MBL-fold"/>
    <property type="match status" value="1"/>
</dbReference>
<dbReference type="SMART" id="SM00849">
    <property type="entry name" value="Lactamase_B"/>
    <property type="match status" value="1"/>
</dbReference>
<evidence type="ECO:0000256" key="5">
    <source>
        <dbReference type="ARBA" id="ARBA00022833"/>
    </source>
</evidence>
<reference evidence="7" key="1">
    <citation type="submission" date="2018-05" db="EMBL/GenBank/DDBJ databases">
        <authorList>
            <person name="Lanie J.A."/>
            <person name="Ng W.-L."/>
            <person name="Kazmierczak K.M."/>
            <person name="Andrzejewski T.M."/>
            <person name="Davidsen T.M."/>
            <person name="Wayne K.J."/>
            <person name="Tettelin H."/>
            <person name="Glass J.I."/>
            <person name="Rusch D."/>
            <person name="Podicherti R."/>
            <person name="Tsui H.-C.T."/>
            <person name="Winkler M.E."/>
        </authorList>
    </citation>
    <scope>NUCLEOTIDE SEQUENCE</scope>
</reference>
<accession>A0A382BFS7</accession>
<dbReference type="InterPro" id="IPR036866">
    <property type="entry name" value="RibonucZ/Hydroxyglut_hydro"/>
</dbReference>
<comment type="similarity">
    <text evidence="2">Belongs to the metallo-beta-lactamase superfamily.</text>
</comment>